<evidence type="ECO:0000256" key="4">
    <source>
        <dbReference type="ARBA" id="ARBA00022475"/>
    </source>
</evidence>
<evidence type="ECO:0000256" key="3">
    <source>
        <dbReference type="ARBA" id="ARBA00022448"/>
    </source>
</evidence>
<keyword evidence="14" id="KW-1185">Reference proteome</keyword>
<keyword evidence="9 12" id="KW-0472">Membrane</keyword>
<keyword evidence="10" id="KW-0739">Sodium transport</keyword>
<organism evidence="13 14">
    <name type="scientific">Photinus pyralis</name>
    <name type="common">Common eastern firefly</name>
    <name type="synonym">Lampyris pyralis</name>
    <dbReference type="NCBI Taxonomy" id="7054"/>
    <lineage>
        <taxon>Eukaryota</taxon>
        <taxon>Metazoa</taxon>
        <taxon>Ecdysozoa</taxon>
        <taxon>Arthropoda</taxon>
        <taxon>Hexapoda</taxon>
        <taxon>Insecta</taxon>
        <taxon>Pterygota</taxon>
        <taxon>Neoptera</taxon>
        <taxon>Endopterygota</taxon>
        <taxon>Coleoptera</taxon>
        <taxon>Polyphaga</taxon>
        <taxon>Elateriformia</taxon>
        <taxon>Elateroidea</taxon>
        <taxon>Lampyridae</taxon>
        <taxon>Lampyrinae</taxon>
        <taxon>Photinus</taxon>
    </lineage>
</organism>
<comment type="caution">
    <text evidence="13">The sequence shown here is derived from an EMBL/GenBank/DDBJ whole genome shotgun (WGS) entry which is preliminary data.</text>
</comment>
<comment type="subcellular location">
    <subcellularLocation>
        <location evidence="1">Cell membrane</location>
        <topology evidence="1">Multi-pass membrane protein</topology>
    </subcellularLocation>
</comment>
<dbReference type="InterPro" id="IPR001734">
    <property type="entry name" value="Na/solute_symporter"/>
</dbReference>
<dbReference type="Pfam" id="PF00474">
    <property type="entry name" value="SSF"/>
    <property type="match status" value="1"/>
</dbReference>
<gene>
    <name evidence="13" type="ORF">PPYR_10275</name>
</gene>
<dbReference type="InterPro" id="IPR051163">
    <property type="entry name" value="Sodium:Solute_Symporter_SSF"/>
</dbReference>
<dbReference type="GO" id="GO:0015293">
    <property type="term" value="F:symporter activity"/>
    <property type="evidence" value="ECO:0007669"/>
    <property type="project" value="TreeGrafter"/>
</dbReference>
<accession>A0A5N4AFX7</accession>
<dbReference type="GO" id="GO:0005886">
    <property type="term" value="C:plasma membrane"/>
    <property type="evidence" value="ECO:0007669"/>
    <property type="project" value="UniProtKB-SubCell"/>
</dbReference>
<feature type="transmembrane region" description="Helical" evidence="12">
    <location>
        <begin position="271"/>
        <end position="294"/>
    </location>
</feature>
<feature type="transmembrane region" description="Helical" evidence="12">
    <location>
        <begin position="439"/>
        <end position="462"/>
    </location>
</feature>
<evidence type="ECO:0000256" key="2">
    <source>
        <dbReference type="ARBA" id="ARBA00006434"/>
    </source>
</evidence>
<feature type="transmembrane region" description="Helical" evidence="12">
    <location>
        <begin position="375"/>
        <end position="398"/>
    </location>
</feature>
<evidence type="ECO:0000256" key="10">
    <source>
        <dbReference type="ARBA" id="ARBA00023201"/>
    </source>
</evidence>
<feature type="transmembrane region" description="Helical" evidence="12">
    <location>
        <begin position="46"/>
        <end position="65"/>
    </location>
</feature>
<feature type="transmembrane region" description="Helical" evidence="12">
    <location>
        <begin position="156"/>
        <end position="178"/>
    </location>
</feature>
<dbReference type="Proteomes" id="UP000327044">
    <property type="component" value="Unassembled WGS sequence"/>
</dbReference>
<dbReference type="InterPro" id="IPR038377">
    <property type="entry name" value="Na/Glc_symporter_sf"/>
</dbReference>
<feature type="transmembrane region" description="Helical" evidence="12">
    <location>
        <begin position="505"/>
        <end position="526"/>
    </location>
</feature>
<evidence type="ECO:0000256" key="8">
    <source>
        <dbReference type="ARBA" id="ARBA00023065"/>
    </source>
</evidence>
<keyword evidence="6 12" id="KW-1133">Transmembrane helix</keyword>
<comment type="similarity">
    <text evidence="2 11">Belongs to the sodium:solute symporter (SSF) (TC 2.A.21) family.</text>
</comment>
<dbReference type="AlphaFoldDB" id="A0A5N4AFX7"/>
<evidence type="ECO:0000313" key="13">
    <source>
        <dbReference type="EMBL" id="KAB0796214.1"/>
    </source>
</evidence>
<feature type="transmembrane region" description="Helical" evidence="12">
    <location>
        <begin position="77"/>
        <end position="100"/>
    </location>
</feature>
<keyword evidence="5 12" id="KW-0812">Transmembrane</keyword>
<dbReference type="NCBIfam" id="TIGR00813">
    <property type="entry name" value="sss"/>
    <property type="match status" value="1"/>
</dbReference>
<evidence type="ECO:0000256" key="9">
    <source>
        <dbReference type="ARBA" id="ARBA00023136"/>
    </source>
</evidence>
<feature type="transmembrane region" description="Helical" evidence="12">
    <location>
        <begin position="331"/>
        <end position="355"/>
    </location>
</feature>
<feature type="transmembrane region" description="Helical" evidence="12">
    <location>
        <begin position="121"/>
        <end position="144"/>
    </location>
</feature>
<keyword evidence="3" id="KW-0813">Transport</keyword>
<keyword evidence="4" id="KW-1003">Cell membrane</keyword>
<reference evidence="13 14" key="1">
    <citation type="journal article" date="2018" name="Elife">
        <title>Firefly genomes illuminate parallel origins of bioluminescence in beetles.</title>
        <authorList>
            <person name="Fallon T.R."/>
            <person name="Lower S.E."/>
            <person name="Chang C.H."/>
            <person name="Bessho-Uehara M."/>
            <person name="Martin G.J."/>
            <person name="Bewick A.J."/>
            <person name="Behringer M."/>
            <person name="Debat H.J."/>
            <person name="Wong I."/>
            <person name="Day J.C."/>
            <person name="Suvorov A."/>
            <person name="Silva C.J."/>
            <person name="Stanger-Hall K.F."/>
            <person name="Hall D.W."/>
            <person name="Schmitz R.J."/>
            <person name="Nelson D.R."/>
            <person name="Lewis S.M."/>
            <person name="Shigenobu S."/>
            <person name="Bybee S.M."/>
            <person name="Larracuente A.M."/>
            <person name="Oba Y."/>
            <person name="Weng J.K."/>
        </authorList>
    </citation>
    <scope>NUCLEOTIDE SEQUENCE [LARGE SCALE GENOMIC DNA]</scope>
    <source>
        <strain evidence="13">1611_PpyrPB1</strain>
        <tissue evidence="13">Whole body</tissue>
    </source>
</reference>
<dbReference type="EMBL" id="VVIM01000007">
    <property type="protein sequence ID" value="KAB0796214.1"/>
    <property type="molecule type" value="Genomic_DNA"/>
</dbReference>
<feature type="transmembrane region" description="Helical" evidence="12">
    <location>
        <begin position="185"/>
        <end position="210"/>
    </location>
</feature>
<feature type="transmembrane region" description="Helical" evidence="12">
    <location>
        <begin position="232"/>
        <end position="250"/>
    </location>
</feature>
<dbReference type="Gene3D" id="1.20.1730.10">
    <property type="entry name" value="Sodium/glucose cotransporter"/>
    <property type="match status" value="1"/>
</dbReference>
<evidence type="ECO:0000256" key="7">
    <source>
        <dbReference type="ARBA" id="ARBA00023053"/>
    </source>
</evidence>
<evidence type="ECO:0000256" key="5">
    <source>
        <dbReference type="ARBA" id="ARBA00022692"/>
    </source>
</evidence>
<feature type="transmembrane region" description="Helical" evidence="12">
    <location>
        <begin position="6"/>
        <end position="25"/>
    </location>
</feature>
<dbReference type="PROSITE" id="PS50283">
    <property type="entry name" value="NA_SOLUT_SYMP_3"/>
    <property type="match status" value="1"/>
</dbReference>
<evidence type="ECO:0008006" key="15">
    <source>
        <dbReference type="Google" id="ProtNLM"/>
    </source>
</evidence>
<evidence type="ECO:0000256" key="12">
    <source>
        <dbReference type="SAM" id="Phobius"/>
    </source>
</evidence>
<evidence type="ECO:0000256" key="11">
    <source>
        <dbReference type="RuleBase" id="RU362091"/>
    </source>
</evidence>
<keyword evidence="8" id="KW-0406">Ion transport</keyword>
<dbReference type="PANTHER" id="PTHR42985:SF21">
    <property type="entry name" value="SODIUM-DEPENDENT MULTIVITAMIN TRANSPORTER-LIKE PROTEIN"/>
    <property type="match status" value="1"/>
</dbReference>
<keyword evidence="7" id="KW-0915">Sodium</keyword>
<evidence type="ECO:0000256" key="6">
    <source>
        <dbReference type="ARBA" id="ARBA00022989"/>
    </source>
</evidence>
<protein>
    <recommendedName>
        <fullName evidence="15">Sodium-dependent multivitamin transporter</fullName>
    </recommendedName>
</protein>
<feature type="transmembrane region" description="Helical" evidence="12">
    <location>
        <begin position="404"/>
        <end position="427"/>
    </location>
</feature>
<evidence type="ECO:0000313" key="14">
    <source>
        <dbReference type="Proteomes" id="UP000327044"/>
    </source>
</evidence>
<proteinExistence type="inferred from homology"/>
<dbReference type="GO" id="GO:0006814">
    <property type="term" value="P:sodium ion transport"/>
    <property type="evidence" value="ECO:0007669"/>
    <property type="project" value="UniProtKB-KW"/>
</dbReference>
<name>A0A5N4AFX7_PHOPY</name>
<dbReference type="PANTHER" id="PTHR42985">
    <property type="entry name" value="SODIUM-COUPLED MONOCARBOXYLATE TRANSPORTER"/>
    <property type="match status" value="1"/>
</dbReference>
<evidence type="ECO:0000256" key="1">
    <source>
        <dbReference type="ARBA" id="ARBA00004651"/>
    </source>
</evidence>
<sequence>MPFEIIDHVVFYGSMAFSLGIGVYFGFWKKSHTSDGYLLANRQMKVIPITISMVASSISGITLLGYSGEVYVYGANIVWMCLSCVVASVIGGCMFVPVLTKLKSPNVFKYFELRFDRRTKILASCAYTLYVLFFSSVVAYAPAIAFSQVTAVHPQIVASLVCVVCVFYTSVGGFRAVVWTDVFQFFGIIAGVIVVAVLGIASVGGVGAVIEKASNGHRLNFNFSIDPTQRDGFWQMLLGSTTTWIFILSLQPGTVQKYLSLSTSKNVTRVMVLQCFGIATISFVSIFMGLIVYAKYDGCDPLTTGEVARSDQILPYFLVDVVRDIPGLSGIFIAGLFSASLSTLSASLNTLGATVYGDLMSLHVFRGIMKDKESLILKLIVVGSGGICTALTCVVQHMGGIIPFAMVIVGLLNGIFCGLFSLGMIFPRANSKAGTGQKAGAFCGVISTFLGVGIIIAVNQWYTLQGASNYFAKPMSVANCSVSVNVTLSRTQAEYEPFVLFRISLWYNPVMGFLMVIVVGMLVSYCTKPDVYDPNLLSPIYRKTCTNPKLSQKYSAGMNSNHIGTYNFERNC</sequence>
<dbReference type="InParanoid" id="A0A5N4AFX7"/>